<dbReference type="EMBL" id="WSZM01001426">
    <property type="protein sequence ID" value="KAF4027514.1"/>
    <property type="molecule type" value="Genomic_DNA"/>
</dbReference>
<organism evidence="1 3">
    <name type="scientific">Phytophthora infestans</name>
    <name type="common">Potato late blight agent</name>
    <name type="synonym">Botrytis infestans</name>
    <dbReference type="NCBI Taxonomy" id="4787"/>
    <lineage>
        <taxon>Eukaryota</taxon>
        <taxon>Sar</taxon>
        <taxon>Stramenopiles</taxon>
        <taxon>Oomycota</taxon>
        <taxon>Peronosporomycetes</taxon>
        <taxon>Peronosporales</taxon>
        <taxon>Peronosporaceae</taxon>
        <taxon>Phytophthora</taxon>
    </lineage>
</organism>
<reference evidence="1" key="1">
    <citation type="submission" date="2020-04" db="EMBL/GenBank/DDBJ databases">
        <title>Hybrid Assembly of Korean Phytophthora infestans isolates.</title>
        <authorList>
            <person name="Prokchorchik M."/>
            <person name="Lee Y."/>
            <person name="Seo J."/>
            <person name="Cho J.-H."/>
            <person name="Park Y.-E."/>
            <person name="Jang D.-C."/>
            <person name="Im J.-S."/>
            <person name="Choi J.-G."/>
            <person name="Park H.-J."/>
            <person name="Lee G.-B."/>
            <person name="Lee Y.-G."/>
            <person name="Hong S.-Y."/>
            <person name="Cho K."/>
            <person name="Sohn K.H."/>
        </authorList>
    </citation>
    <scope>NUCLEOTIDE SEQUENCE</scope>
    <source>
        <strain evidence="1">KR_1_A1</strain>
    </source>
</reference>
<keyword evidence="3" id="KW-1185">Reference proteome</keyword>
<name>A0A833VT92_PHYIN</name>
<evidence type="ECO:0000313" key="1">
    <source>
        <dbReference type="EMBL" id="KAF4027514.1"/>
    </source>
</evidence>
<sequence length="212" mass="22872">MNRRSYTIPAVSANPMKFEQDRIDRAKMEHPSNNSSALKTCTHGNAGHRVALRHLIEVLRSGAVSVLGGVHHASFMPTCVGETRLCALALELNPVLGLPLVLCVLSVGDIVVLIHESTGVEIPKRVGRCRALAGRLRCRHTALQRAQSFSGANGCRHDRIDGLESSSTAARACGGVARSTVRVNLQMAVTTFKSVLATHVRTTDSVHLRISR</sequence>
<dbReference type="Proteomes" id="UP000602510">
    <property type="component" value="Unassembled WGS sequence"/>
</dbReference>
<evidence type="ECO:0000313" key="2">
    <source>
        <dbReference type="EMBL" id="KAF4035630.1"/>
    </source>
</evidence>
<dbReference type="AlphaFoldDB" id="A0A833VT92"/>
<dbReference type="EMBL" id="WSZM01000302">
    <property type="protein sequence ID" value="KAF4035630.1"/>
    <property type="molecule type" value="Genomic_DNA"/>
</dbReference>
<comment type="caution">
    <text evidence="1">The sequence shown here is derived from an EMBL/GenBank/DDBJ whole genome shotgun (WGS) entry which is preliminary data.</text>
</comment>
<accession>A0A833VT92</accession>
<evidence type="ECO:0000313" key="3">
    <source>
        <dbReference type="Proteomes" id="UP000602510"/>
    </source>
</evidence>
<protein>
    <submittedName>
        <fullName evidence="1">Uncharacterized protein</fullName>
    </submittedName>
</protein>
<gene>
    <name evidence="2" type="ORF">GN244_ATG12294</name>
    <name evidence="1" type="ORF">GN244_ATG20878</name>
</gene>
<proteinExistence type="predicted"/>